<dbReference type="PRINTS" id="PR00163">
    <property type="entry name" value="RUBREDOXIN"/>
</dbReference>
<comment type="cofactor">
    <cofactor evidence="2">
        <name>FAD</name>
        <dbReference type="ChEBI" id="CHEBI:57692"/>
    </cofactor>
</comment>
<dbReference type="InterPro" id="IPR041364">
    <property type="entry name" value="Rbx-bd"/>
</dbReference>
<dbReference type="InParanoid" id="W0DSD1"/>
<dbReference type="PROSITE" id="PS50903">
    <property type="entry name" value="RUBREDOXIN_LIKE"/>
    <property type="match status" value="1"/>
</dbReference>
<keyword evidence="19" id="KW-1185">Reference proteome</keyword>
<comment type="similarity">
    <text evidence="7">Belongs to the FAD-dependent oxidoreductase family.</text>
</comment>
<evidence type="ECO:0000256" key="13">
    <source>
        <dbReference type="ARBA" id="ARBA00022982"/>
    </source>
</evidence>
<dbReference type="HOGENOM" id="CLU_003291_4_4_6"/>
<keyword evidence="15" id="KW-0408">Iron</keyword>
<sequence>MSRPYQKYICKTCGLIYDEAEGDPDSGLAPGTRFEDIPDDWYCPLCLVSKSDFVLIDDKPKVAAVAASVKVKQSAAPSVVIVGAGYAGWTVAEKIRAQDPLVNITMITACDGAFYSKPALSMALSQRRSAEDLVDMSGAEKAKNLQMTLKIRSRVTAINTQRQKLTTTTGMVSYDKLILATGASPVKPDLEGDAANDVMSINDLAGYKRFRAQLAGKQQVAIMGSGLIAVELAEDLMSQGIAVTLIARGSQLLSSVLPEAIAQRLATHLAAKRMTIYYQTRVKAVESIGQGYQLHTHQGQVITADLVLSAIGLQPSITLAQKAGLLIGRGIVVNEQLQTSNEYIYALGDCVEFEDETQAYLEPIRRQAHVIAQHLMGQEAKFELKPALIKTKTPSFAIVSCPPLRKHQLQGGRWTLAQPLDQQDLALNYLVSDQLKGFVLSGELVTQAAHKYQGLVC</sequence>
<comment type="function">
    <text evidence="3">Involved in the hydrocarbon hydroxylating system, which transfers electrons from NADH to rubredoxin reductase and then through rubredoxin to alkane 1 monooxygenase.</text>
</comment>
<comment type="subcellular location">
    <subcellularLocation>
        <location evidence="4">Cytoplasm</location>
    </subcellularLocation>
</comment>
<dbReference type="EMBL" id="CP007030">
    <property type="protein sequence ID" value="AHF01540.1"/>
    <property type="molecule type" value="Genomic_DNA"/>
</dbReference>
<dbReference type="SUPFAM" id="SSF51905">
    <property type="entry name" value="FAD/NAD(P)-binding domain"/>
    <property type="match status" value="1"/>
</dbReference>
<accession>W0DSD1</accession>
<dbReference type="PANTHER" id="PTHR43429:SF3">
    <property type="entry name" value="NITRITE REDUCTASE [NAD(P)H]"/>
    <property type="match status" value="1"/>
</dbReference>
<protein>
    <submittedName>
        <fullName evidence="18">Rubredoxin</fullName>
    </submittedName>
</protein>
<keyword evidence="10" id="KW-0285">Flavoprotein</keyword>
<evidence type="ECO:0000256" key="14">
    <source>
        <dbReference type="ARBA" id="ARBA00023002"/>
    </source>
</evidence>
<keyword evidence="11" id="KW-0479">Metal-binding</keyword>
<dbReference type="Gene3D" id="3.50.50.60">
    <property type="entry name" value="FAD/NAD(P)-binding domain"/>
    <property type="match status" value="2"/>
</dbReference>
<dbReference type="Gene3D" id="3.30.390.120">
    <property type="match status" value="1"/>
</dbReference>
<keyword evidence="14" id="KW-0560">Oxidoreductase</keyword>
<evidence type="ECO:0000256" key="2">
    <source>
        <dbReference type="ARBA" id="ARBA00001974"/>
    </source>
</evidence>
<gene>
    <name evidence="18" type="ORF">THIAE_07020</name>
</gene>
<evidence type="ECO:0000256" key="8">
    <source>
        <dbReference type="ARBA" id="ARBA00022448"/>
    </source>
</evidence>
<dbReference type="Gene3D" id="2.20.28.10">
    <property type="match status" value="1"/>
</dbReference>
<dbReference type="InterPro" id="IPR024935">
    <property type="entry name" value="Rubredoxin_dom"/>
</dbReference>
<keyword evidence="16" id="KW-0520">NAD</keyword>
<evidence type="ECO:0000256" key="6">
    <source>
        <dbReference type="ARBA" id="ARBA00005337"/>
    </source>
</evidence>
<evidence type="ECO:0000259" key="17">
    <source>
        <dbReference type="PROSITE" id="PS50903"/>
    </source>
</evidence>
<evidence type="ECO:0000256" key="1">
    <source>
        <dbReference type="ARBA" id="ARBA00001965"/>
    </source>
</evidence>
<dbReference type="InterPro" id="IPR036188">
    <property type="entry name" value="FAD/NAD-bd_sf"/>
</dbReference>
<evidence type="ECO:0000256" key="7">
    <source>
        <dbReference type="ARBA" id="ARBA00006442"/>
    </source>
</evidence>
<dbReference type="InterPro" id="IPR024934">
    <property type="entry name" value="Rubredoxin-like_dom"/>
</dbReference>
<name>W0DSD1_9GAMM</name>
<dbReference type="CDD" id="cd00730">
    <property type="entry name" value="rubredoxin"/>
    <property type="match status" value="1"/>
</dbReference>
<evidence type="ECO:0000256" key="15">
    <source>
        <dbReference type="ARBA" id="ARBA00023004"/>
    </source>
</evidence>
<keyword evidence="9" id="KW-0963">Cytoplasm</keyword>
<dbReference type="SUPFAM" id="SSF57802">
    <property type="entry name" value="Rubredoxin-like"/>
    <property type="match status" value="1"/>
</dbReference>
<organism evidence="18 19">
    <name type="scientific">Thiomicrospira aerophila AL3</name>
    <dbReference type="NCBI Taxonomy" id="717772"/>
    <lineage>
        <taxon>Bacteria</taxon>
        <taxon>Pseudomonadati</taxon>
        <taxon>Pseudomonadota</taxon>
        <taxon>Gammaproteobacteria</taxon>
        <taxon>Thiotrichales</taxon>
        <taxon>Piscirickettsiaceae</taxon>
        <taxon>Thiomicrospira</taxon>
    </lineage>
</organism>
<dbReference type="FunCoup" id="W0DSD1">
    <property type="interactions" value="57"/>
</dbReference>
<proteinExistence type="inferred from homology"/>
<dbReference type="Pfam" id="PF07992">
    <property type="entry name" value="Pyr_redox_2"/>
    <property type="match status" value="1"/>
</dbReference>
<evidence type="ECO:0000256" key="12">
    <source>
        <dbReference type="ARBA" id="ARBA00022827"/>
    </source>
</evidence>
<evidence type="ECO:0000256" key="5">
    <source>
        <dbReference type="ARBA" id="ARBA00004933"/>
    </source>
</evidence>
<dbReference type="PRINTS" id="PR00411">
    <property type="entry name" value="PNDRDTASEI"/>
</dbReference>
<comment type="cofactor">
    <cofactor evidence="1">
        <name>Fe(3+)</name>
        <dbReference type="ChEBI" id="CHEBI:29034"/>
    </cofactor>
</comment>
<dbReference type="InterPro" id="IPR023753">
    <property type="entry name" value="FAD/NAD-binding_dom"/>
</dbReference>
<evidence type="ECO:0000313" key="19">
    <source>
        <dbReference type="Proteomes" id="UP000005380"/>
    </source>
</evidence>
<dbReference type="Pfam" id="PF00301">
    <property type="entry name" value="Rubredoxin"/>
    <property type="match status" value="1"/>
</dbReference>
<dbReference type="eggNOG" id="COG0446">
    <property type="taxonomic scope" value="Bacteria"/>
</dbReference>
<evidence type="ECO:0000256" key="3">
    <source>
        <dbReference type="ARBA" id="ARBA00002792"/>
    </source>
</evidence>
<evidence type="ECO:0000256" key="10">
    <source>
        <dbReference type="ARBA" id="ARBA00022630"/>
    </source>
</evidence>
<dbReference type="Proteomes" id="UP000005380">
    <property type="component" value="Chromosome"/>
</dbReference>
<dbReference type="OrthoDB" id="9768666at2"/>
<dbReference type="Pfam" id="PF18113">
    <property type="entry name" value="Rbx_binding"/>
    <property type="match status" value="1"/>
</dbReference>
<dbReference type="STRING" id="717772.THIAE_07020"/>
<comment type="similarity">
    <text evidence="6">Belongs to the rubredoxin family.</text>
</comment>
<dbReference type="InterPro" id="IPR050260">
    <property type="entry name" value="FAD-bd_OxRdtase"/>
</dbReference>
<dbReference type="KEGG" id="tao:THIAE_07020"/>
<keyword evidence="13" id="KW-0249">Electron transport</keyword>
<dbReference type="RefSeq" id="WP_006461080.1">
    <property type="nucleotide sequence ID" value="NZ_CP007030.1"/>
</dbReference>
<dbReference type="FunFam" id="2.20.28.10:FF:000001">
    <property type="entry name" value="Rubredoxin"/>
    <property type="match status" value="1"/>
</dbReference>
<evidence type="ECO:0000313" key="18">
    <source>
        <dbReference type="EMBL" id="AHF01540.1"/>
    </source>
</evidence>
<evidence type="ECO:0000256" key="9">
    <source>
        <dbReference type="ARBA" id="ARBA00022490"/>
    </source>
</evidence>
<dbReference type="PANTHER" id="PTHR43429">
    <property type="entry name" value="PYRIDINE NUCLEOTIDE-DISULFIDE OXIDOREDUCTASE DOMAIN-CONTAINING"/>
    <property type="match status" value="1"/>
</dbReference>
<reference evidence="18 19" key="1">
    <citation type="submission" date="2013-12" db="EMBL/GenBank/DDBJ databases">
        <authorList>
            <consortium name="DOE Joint Genome Institute"/>
            <person name="Kappler U."/>
            <person name="Huntemann M."/>
            <person name="Han J."/>
            <person name="Chen A."/>
            <person name="Kyrpides N."/>
            <person name="Mavromatis K."/>
            <person name="Markowitz V."/>
            <person name="Palaniappan K."/>
            <person name="Ivanova N."/>
            <person name="Schaumberg A."/>
            <person name="Pati A."/>
            <person name="Liolios K."/>
            <person name="Nordberg H.P."/>
            <person name="Cantor M.N."/>
            <person name="Hua S.X."/>
            <person name="Woyke T."/>
        </authorList>
    </citation>
    <scope>NUCLEOTIDE SEQUENCE [LARGE SCALE GENOMIC DNA]</scope>
    <source>
        <strain evidence="19">AL2</strain>
    </source>
</reference>
<dbReference type="eggNOG" id="COG1773">
    <property type="taxonomic scope" value="Bacteria"/>
</dbReference>
<keyword evidence="8" id="KW-0813">Transport</keyword>
<dbReference type="PRINTS" id="PR00368">
    <property type="entry name" value="FADPNR"/>
</dbReference>
<dbReference type="GO" id="GO:0005506">
    <property type="term" value="F:iron ion binding"/>
    <property type="evidence" value="ECO:0007669"/>
    <property type="project" value="InterPro"/>
</dbReference>
<evidence type="ECO:0000256" key="4">
    <source>
        <dbReference type="ARBA" id="ARBA00004496"/>
    </source>
</evidence>
<feature type="domain" description="Rubredoxin-like" evidence="17">
    <location>
        <begin position="5"/>
        <end position="56"/>
    </location>
</feature>
<dbReference type="AlphaFoldDB" id="W0DSD1"/>
<evidence type="ECO:0000256" key="16">
    <source>
        <dbReference type="ARBA" id="ARBA00023027"/>
    </source>
</evidence>
<dbReference type="GO" id="GO:0005737">
    <property type="term" value="C:cytoplasm"/>
    <property type="evidence" value="ECO:0007669"/>
    <property type="project" value="UniProtKB-SubCell"/>
</dbReference>
<dbReference type="GO" id="GO:0016491">
    <property type="term" value="F:oxidoreductase activity"/>
    <property type="evidence" value="ECO:0007669"/>
    <property type="project" value="UniProtKB-KW"/>
</dbReference>
<evidence type="ECO:0000256" key="11">
    <source>
        <dbReference type="ARBA" id="ARBA00022723"/>
    </source>
</evidence>
<keyword evidence="12" id="KW-0274">FAD</keyword>
<comment type="pathway">
    <text evidence="5">Hydrocarbon metabolism; alkane degradation.</text>
</comment>